<reference evidence="2 3" key="1">
    <citation type="submission" date="2018-02" db="EMBL/GenBank/DDBJ databases">
        <title>The genomes of Aspergillus section Nigri reveals drivers in fungal speciation.</title>
        <authorList>
            <consortium name="DOE Joint Genome Institute"/>
            <person name="Vesth T.C."/>
            <person name="Nybo J."/>
            <person name="Theobald S."/>
            <person name="Brandl J."/>
            <person name="Frisvad J.C."/>
            <person name="Nielsen K.F."/>
            <person name="Lyhne E.K."/>
            <person name="Kogle M.E."/>
            <person name="Kuo A."/>
            <person name="Riley R."/>
            <person name="Clum A."/>
            <person name="Nolan M."/>
            <person name="Lipzen A."/>
            <person name="Salamov A."/>
            <person name="Henrissat B."/>
            <person name="Wiebenga A."/>
            <person name="De vries R.P."/>
            <person name="Grigoriev I.V."/>
            <person name="Mortensen U.H."/>
            <person name="Andersen M.R."/>
            <person name="Baker S.E."/>
        </authorList>
    </citation>
    <scope>NUCLEOTIDE SEQUENCE [LARGE SCALE GENOMIC DNA]</scope>
    <source>
        <strain evidence="2 3">CBS 121057</strain>
    </source>
</reference>
<dbReference type="Gene3D" id="2.60.120.10">
    <property type="entry name" value="Jelly Rolls"/>
    <property type="match status" value="1"/>
</dbReference>
<dbReference type="PANTHER" id="PTHR36156">
    <property type="entry name" value="SLR2101 PROTEIN"/>
    <property type="match status" value="1"/>
</dbReference>
<dbReference type="EMBL" id="KZ826339">
    <property type="protein sequence ID" value="PYI07821.1"/>
    <property type="molecule type" value="Genomic_DNA"/>
</dbReference>
<dbReference type="VEuPathDB" id="FungiDB:BO78DRAFT_85179"/>
<dbReference type="PANTHER" id="PTHR36156:SF2">
    <property type="entry name" value="CUPIN TYPE-2 DOMAIN-CONTAINING PROTEIN"/>
    <property type="match status" value="1"/>
</dbReference>
<proteinExistence type="predicted"/>
<keyword evidence="3" id="KW-1185">Reference proteome</keyword>
<protein>
    <recommendedName>
        <fullName evidence="1">Cupin type-2 domain-containing protein</fullName>
    </recommendedName>
</protein>
<dbReference type="InterPro" id="IPR014710">
    <property type="entry name" value="RmlC-like_jellyroll"/>
</dbReference>
<dbReference type="OrthoDB" id="5840532at2759"/>
<feature type="domain" description="Cupin type-2" evidence="1">
    <location>
        <begin position="79"/>
        <end position="145"/>
    </location>
</feature>
<dbReference type="InterPro" id="IPR047142">
    <property type="entry name" value="OryJ/VirC-like"/>
</dbReference>
<dbReference type="STRING" id="1448318.A0A319EE24"/>
<dbReference type="InterPro" id="IPR011051">
    <property type="entry name" value="RmlC_Cupin_sf"/>
</dbReference>
<sequence length="165" mass="18249">MADKAPPRMSDTRTIVTGHDEKGNAIILKDASNEANPARGGAFLNTLWSSSDTPARIDYDEHKVSNPTDGFKGSFFNTYDIPPNHQGSMHRTVTLDYIVVLRGQVVLTLEDGKRVTLAEGDTTVQQGTMHSWANESDQWARLVSVMLPARQLTVDDKALEQHFPV</sequence>
<evidence type="ECO:0000313" key="2">
    <source>
        <dbReference type="EMBL" id="PYI07821.1"/>
    </source>
</evidence>
<accession>A0A319EE24</accession>
<dbReference type="AlphaFoldDB" id="A0A319EE24"/>
<dbReference type="Pfam" id="PF07883">
    <property type="entry name" value="Cupin_2"/>
    <property type="match status" value="1"/>
</dbReference>
<name>A0A319EE24_ASPSB</name>
<dbReference type="CDD" id="cd02231">
    <property type="entry name" value="cupin_BLL6423-like"/>
    <property type="match status" value="1"/>
</dbReference>
<dbReference type="InterPro" id="IPR013096">
    <property type="entry name" value="Cupin_2"/>
</dbReference>
<dbReference type="Proteomes" id="UP000248423">
    <property type="component" value="Unassembled WGS sequence"/>
</dbReference>
<gene>
    <name evidence="2" type="ORF">BO78DRAFT_85179</name>
</gene>
<evidence type="ECO:0000313" key="3">
    <source>
        <dbReference type="Proteomes" id="UP000248423"/>
    </source>
</evidence>
<dbReference type="SUPFAM" id="SSF51182">
    <property type="entry name" value="RmlC-like cupins"/>
    <property type="match status" value="1"/>
</dbReference>
<evidence type="ECO:0000259" key="1">
    <source>
        <dbReference type="Pfam" id="PF07883"/>
    </source>
</evidence>
<organism evidence="2 3">
    <name type="scientific">Aspergillus sclerotiicarbonarius (strain CBS 121057 / IBT 28362)</name>
    <dbReference type="NCBI Taxonomy" id="1448318"/>
    <lineage>
        <taxon>Eukaryota</taxon>
        <taxon>Fungi</taxon>
        <taxon>Dikarya</taxon>
        <taxon>Ascomycota</taxon>
        <taxon>Pezizomycotina</taxon>
        <taxon>Eurotiomycetes</taxon>
        <taxon>Eurotiomycetidae</taxon>
        <taxon>Eurotiales</taxon>
        <taxon>Aspergillaceae</taxon>
        <taxon>Aspergillus</taxon>
        <taxon>Aspergillus subgen. Circumdati</taxon>
    </lineage>
</organism>